<proteinExistence type="predicted"/>
<reference evidence="2 3" key="1">
    <citation type="submission" date="2013-10" db="EMBL/GenBank/DDBJ databases">
        <title>Antibiotic resistance diversity of beta-lactamase producers in the General Hospital Vienna.</title>
        <authorList>
            <person name="Barisic I."/>
            <person name="Mitteregger D."/>
            <person name="Hirschl A.M."/>
            <person name="Noehammer C."/>
            <person name="Wiesinger-Mayr H."/>
        </authorList>
    </citation>
    <scope>NUCLEOTIDE SEQUENCE [LARGE SCALE GENOMIC DNA]</scope>
    <source>
        <strain evidence="2 3">ISC11</strain>
    </source>
</reference>
<feature type="domain" description="HTH-like" evidence="1">
    <location>
        <begin position="28"/>
        <end position="82"/>
    </location>
</feature>
<dbReference type="EMBL" id="CBWP010000050">
    <property type="protein sequence ID" value="CDL38806.1"/>
    <property type="molecule type" value="Genomic_DNA"/>
</dbReference>
<dbReference type="Proteomes" id="UP000019194">
    <property type="component" value="Unassembled WGS sequence"/>
</dbReference>
<evidence type="ECO:0000259" key="1">
    <source>
        <dbReference type="Pfam" id="PF13276"/>
    </source>
</evidence>
<sequence length="108" mass="12841">MLCVSRSNLYERLLKKRQQRPARYSKDDDARLLPLIRQICSERATNGYRRVTAHLNRALKEQNWRVNHKRIYRIMQANNLLLAKSGHRKPEHSHTGNVVTLKPDTHWC</sequence>
<dbReference type="InterPro" id="IPR025948">
    <property type="entry name" value="HTH-like_dom"/>
</dbReference>
<evidence type="ECO:0000313" key="3">
    <source>
        <dbReference type="Proteomes" id="UP000019194"/>
    </source>
</evidence>
<dbReference type="Pfam" id="PF13276">
    <property type="entry name" value="HTH_21"/>
    <property type="match status" value="1"/>
</dbReference>
<accession>A0A7G2INL3</accession>
<protein>
    <submittedName>
        <fullName evidence="2">Mobile element protein</fullName>
    </submittedName>
</protein>
<dbReference type="AlphaFoldDB" id="A0A7G2INL3"/>
<name>A0A7G2INL3_CITFR</name>
<comment type="caution">
    <text evidence="2">The sequence shown here is derived from an EMBL/GenBank/DDBJ whole genome shotgun (WGS) entry which is preliminary data.</text>
</comment>
<evidence type="ECO:0000313" key="2">
    <source>
        <dbReference type="EMBL" id="CDL38806.1"/>
    </source>
</evidence>
<organism evidence="2 3">
    <name type="scientific">Citrobacter freundii</name>
    <dbReference type="NCBI Taxonomy" id="546"/>
    <lineage>
        <taxon>Bacteria</taxon>
        <taxon>Pseudomonadati</taxon>
        <taxon>Pseudomonadota</taxon>
        <taxon>Gammaproteobacteria</taxon>
        <taxon>Enterobacterales</taxon>
        <taxon>Enterobacteriaceae</taxon>
        <taxon>Citrobacter</taxon>
        <taxon>Citrobacter freundii complex</taxon>
    </lineage>
</organism>